<accession>A0A8X6U5G4</accession>
<proteinExistence type="predicted"/>
<organism evidence="2 3">
    <name type="scientific">Nephila pilipes</name>
    <name type="common">Giant wood spider</name>
    <name type="synonym">Nephila maculata</name>
    <dbReference type="NCBI Taxonomy" id="299642"/>
    <lineage>
        <taxon>Eukaryota</taxon>
        <taxon>Metazoa</taxon>
        <taxon>Ecdysozoa</taxon>
        <taxon>Arthropoda</taxon>
        <taxon>Chelicerata</taxon>
        <taxon>Arachnida</taxon>
        <taxon>Araneae</taxon>
        <taxon>Araneomorphae</taxon>
        <taxon>Entelegynae</taxon>
        <taxon>Araneoidea</taxon>
        <taxon>Nephilidae</taxon>
        <taxon>Nephila</taxon>
    </lineage>
</organism>
<dbReference type="Proteomes" id="UP000887013">
    <property type="component" value="Unassembled WGS sequence"/>
</dbReference>
<feature type="region of interest" description="Disordered" evidence="1">
    <location>
        <begin position="1"/>
        <end position="26"/>
    </location>
</feature>
<dbReference type="InterPro" id="IPR052709">
    <property type="entry name" value="Transposase-MT_Hybrid"/>
</dbReference>
<sequence length="101" mass="11540">YREVFENGRTDIDDADRKGRPSSATNSEIAVSGNECIFANRCITIDKISNEQDVSHGSVHKIIADHFQFHKACAQWVLYLQTEEGKKKRFESAFAFLQLYP</sequence>
<reference evidence="2" key="1">
    <citation type="submission" date="2020-08" db="EMBL/GenBank/DDBJ databases">
        <title>Multicomponent nature underlies the extraordinary mechanical properties of spider dragline silk.</title>
        <authorList>
            <person name="Kono N."/>
            <person name="Nakamura H."/>
            <person name="Mori M."/>
            <person name="Yoshida Y."/>
            <person name="Ohtoshi R."/>
            <person name="Malay A.D."/>
            <person name="Moran D.A.P."/>
            <person name="Tomita M."/>
            <person name="Numata K."/>
            <person name="Arakawa K."/>
        </authorList>
    </citation>
    <scope>NUCLEOTIDE SEQUENCE</scope>
</reference>
<feature type="compositionally biased region" description="Basic and acidic residues" evidence="1">
    <location>
        <begin position="1"/>
        <end position="19"/>
    </location>
</feature>
<protein>
    <submittedName>
        <fullName evidence="2">Histone-lysine N-methyltransferase SETMAR</fullName>
    </submittedName>
</protein>
<keyword evidence="3" id="KW-1185">Reference proteome</keyword>
<gene>
    <name evidence="2" type="primary">X975_16533</name>
    <name evidence="2" type="ORF">NPIL_260631</name>
</gene>
<evidence type="ECO:0000256" key="1">
    <source>
        <dbReference type="SAM" id="MobiDB-lite"/>
    </source>
</evidence>
<dbReference type="PANTHER" id="PTHR46060:SF1">
    <property type="entry name" value="MARINER MOS1 TRANSPOSASE-LIKE PROTEIN"/>
    <property type="match status" value="1"/>
</dbReference>
<evidence type="ECO:0000313" key="3">
    <source>
        <dbReference type="Proteomes" id="UP000887013"/>
    </source>
</evidence>
<comment type="caution">
    <text evidence="2">The sequence shown here is derived from an EMBL/GenBank/DDBJ whole genome shotgun (WGS) entry which is preliminary data.</text>
</comment>
<name>A0A8X6U5G4_NEPPI</name>
<feature type="non-terminal residue" evidence="2">
    <location>
        <position position="1"/>
    </location>
</feature>
<dbReference type="AlphaFoldDB" id="A0A8X6U5G4"/>
<dbReference type="OrthoDB" id="6072733at2759"/>
<evidence type="ECO:0000313" key="2">
    <source>
        <dbReference type="EMBL" id="GFT82552.1"/>
    </source>
</evidence>
<dbReference type="PANTHER" id="PTHR46060">
    <property type="entry name" value="MARINER MOS1 TRANSPOSASE-LIKE PROTEIN"/>
    <property type="match status" value="1"/>
</dbReference>
<dbReference type="EMBL" id="BMAW01072378">
    <property type="protein sequence ID" value="GFT82552.1"/>
    <property type="molecule type" value="Genomic_DNA"/>
</dbReference>